<feature type="transmembrane region" description="Helical" evidence="1">
    <location>
        <begin position="45"/>
        <end position="70"/>
    </location>
</feature>
<evidence type="ECO:0000313" key="3">
    <source>
        <dbReference type="Proteomes" id="UP001161580"/>
    </source>
</evidence>
<protein>
    <submittedName>
        <fullName evidence="2">DUF2232 domain-containing protein</fullName>
    </submittedName>
</protein>
<dbReference type="EMBL" id="JALDYZ010000002">
    <property type="protein sequence ID" value="MDI7921243.1"/>
    <property type="molecule type" value="Genomic_DNA"/>
</dbReference>
<feature type="transmembrane region" description="Helical" evidence="1">
    <location>
        <begin position="226"/>
        <end position="242"/>
    </location>
</feature>
<keyword evidence="3" id="KW-1185">Reference proteome</keyword>
<accession>A0AAE3QDA2</accession>
<feature type="transmembrane region" description="Helical" evidence="1">
    <location>
        <begin position="119"/>
        <end position="138"/>
    </location>
</feature>
<evidence type="ECO:0000313" key="2">
    <source>
        <dbReference type="EMBL" id="MDI7921243.1"/>
    </source>
</evidence>
<keyword evidence="1" id="KW-0472">Membrane</keyword>
<feature type="transmembrane region" description="Helical" evidence="1">
    <location>
        <begin position="281"/>
        <end position="303"/>
    </location>
</feature>
<feature type="transmembrane region" description="Helical" evidence="1">
    <location>
        <begin position="12"/>
        <end position="38"/>
    </location>
</feature>
<feature type="transmembrane region" description="Helical" evidence="1">
    <location>
        <begin position="248"/>
        <end position="269"/>
    </location>
</feature>
<name>A0AAE3QDA2_9HYPH</name>
<gene>
    <name evidence="2" type="ORF">MRS75_03990</name>
</gene>
<feature type="transmembrane region" description="Helical" evidence="1">
    <location>
        <begin position="76"/>
        <end position="98"/>
    </location>
</feature>
<organism evidence="2 3">
    <name type="scientific">Ferirhizobium litorale</name>
    <dbReference type="NCBI Taxonomy" id="2927786"/>
    <lineage>
        <taxon>Bacteria</taxon>
        <taxon>Pseudomonadati</taxon>
        <taxon>Pseudomonadota</taxon>
        <taxon>Alphaproteobacteria</taxon>
        <taxon>Hyphomicrobiales</taxon>
        <taxon>Rhizobiaceae</taxon>
        <taxon>Ferirhizobium</taxon>
    </lineage>
</organism>
<comment type="caution">
    <text evidence="2">The sequence shown here is derived from an EMBL/GenBank/DDBJ whole genome shotgun (WGS) entry which is preliminary data.</text>
</comment>
<reference evidence="2" key="1">
    <citation type="submission" date="2022-03" db="EMBL/GenBank/DDBJ databases">
        <title>Fererhizobium litorale gen. nov., sp. nov., isolated from sandy sediments of the Sea of Japan seashore.</title>
        <authorList>
            <person name="Romanenko L."/>
            <person name="Kurilenko V."/>
            <person name="Otstavnykh N."/>
            <person name="Svetashev V."/>
            <person name="Tekutyeva L."/>
            <person name="Isaeva M."/>
            <person name="Mikhailov V."/>
        </authorList>
    </citation>
    <scope>NUCLEOTIDE SEQUENCE</scope>
    <source>
        <strain evidence="2">KMM 9576</strain>
    </source>
</reference>
<proteinExistence type="predicted"/>
<dbReference type="RefSeq" id="WP_311785422.1">
    <property type="nucleotide sequence ID" value="NZ_JALDYY010000002.1"/>
</dbReference>
<dbReference type="AlphaFoldDB" id="A0AAE3QDA2"/>
<dbReference type="Proteomes" id="UP001161580">
    <property type="component" value="Unassembled WGS sequence"/>
</dbReference>
<evidence type="ECO:0000256" key="1">
    <source>
        <dbReference type="SAM" id="Phobius"/>
    </source>
</evidence>
<feature type="transmembrane region" description="Helical" evidence="1">
    <location>
        <begin position="186"/>
        <end position="205"/>
    </location>
</feature>
<sequence>MRILDPKSLLTGVLAGITAALLVLGASVHMSFFAAFLYAASAMPVLIVGLGWGVPSAIVAIATAAVVGAASVSPMFALAMTLVTLAPAGWLSRLANLARPASEIGGPDDLLAWYPLSDILMHLCALVAISVVIIGYLIGYGPELTNQMVDVMMTSLQTQEPSFVTDPAAIEQTKQLLVLVLPMTQGALWVILLFAAYYLAARIVTASGRNFRPREDMPSALRMNRNAIFIFLGGLLACFFGGVPAMIGAVACGTFGAGFLLAGFAALHYRSRGKSWRVPVLILAYLSATMLFPAFFILVLGLADTRRAIALTPVKKPENASTTNS</sequence>
<keyword evidence="1" id="KW-1133">Transmembrane helix</keyword>
<keyword evidence="1" id="KW-0812">Transmembrane</keyword>